<comment type="caution">
    <text evidence="1">The sequence shown here is derived from an EMBL/GenBank/DDBJ whole genome shotgun (WGS) entry which is preliminary data.</text>
</comment>
<sequence>MDADWCGLQTQVRRGGRVQCKRDKLRDSRTCTCRENSAFKPQTEPNDMEAVLSFIGSVLTKWDAAALSEGRPQTTAVWGRLQQQILLGDIRISWPERDIACMPRLHCG</sequence>
<name>A0A5B7K6E3_PORTR</name>
<proteinExistence type="predicted"/>
<accession>A0A5B7K6E3</accession>
<dbReference type="AlphaFoldDB" id="A0A5B7K6E3"/>
<gene>
    <name evidence="1" type="ORF">E2C01_095685</name>
</gene>
<dbReference type="Proteomes" id="UP000324222">
    <property type="component" value="Unassembled WGS sequence"/>
</dbReference>
<dbReference type="EMBL" id="VSRR010121988">
    <property type="protein sequence ID" value="MPD00225.1"/>
    <property type="molecule type" value="Genomic_DNA"/>
</dbReference>
<organism evidence="1 2">
    <name type="scientific">Portunus trituberculatus</name>
    <name type="common">Swimming crab</name>
    <name type="synonym">Neptunus trituberculatus</name>
    <dbReference type="NCBI Taxonomy" id="210409"/>
    <lineage>
        <taxon>Eukaryota</taxon>
        <taxon>Metazoa</taxon>
        <taxon>Ecdysozoa</taxon>
        <taxon>Arthropoda</taxon>
        <taxon>Crustacea</taxon>
        <taxon>Multicrustacea</taxon>
        <taxon>Malacostraca</taxon>
        <taxon>Eumalacostraca</taxon>
        <taxon>Eucarida</taxon>
        <taxon>Decapoda</taxon>
        <taxon>Pleocyemata</taxon>
        <taxon>Brachyura</taxon>
        <taxon>Eubrachyura</taxon>
        <taxon>Portunoidea</taxon>
        <taxon>Portunidae</taxon>
        <taxon>Portuninae</taxon>
        <taxon>Portunus</taxon>
    </lineage>
</organism>
<reference evidence="1 2" key="1">
    <citation type="submission" date="2019-05" db="EMBL/GenBank/DDBJ databases">
        <title>Another draft genome of Portunus trituberculatus and its Hox gene families provides insights of decapod evolution.</title>
        <authorList>
            <person name="Jeong J.-H."/>
            <person name="Song I."/>
            <person name="Kim S."/>
            <person name="Choi T."/>
            <person name="Kim D."/>
            <person name="Ryu S."/>
            <person name="Kim W."/>
        </authorList>
    </citation>
    <scope>NUCLEOTIDE SEQUENCE [LARGE SCALE GENOMIC DNA]</scope>
    <source>
        <tissue evidence="1">Muscle</tissue>
    </source>
</reference>
<keyword evidence="2" id="KW-1185">Reference proteome</keyword>
<evidence type="ECO:0000313" key="2">
    <source>
        <dbReference type="Proteomes" id="UP000324222"/>
    </source>
</evidence>
<evidence type="ECO:0000313" key="1">
    <source>
        <dbReference type="EMBL" id="MPD00225.1"/>
    </source>
</evidence>
<protein>
    <submittedName>
        <fullName evidence="1">Uncharacterized protein</fullName>
    </submittedName>
</protein>